<protein>
    <submittedName>
        <fullName evidence="2">Uncharacterized protein</fullName>
    </submittedName>
</protein>
<keyword evidence="1" id="KW-0472">Membrane</keyword>
<evidence type="ECO:0000256" key="1">
    <source>
        <dbReference type="SAM" id="Phobius"/>
    </source>
</evidence>
<sequence length="87" mass="10113">MLVCLEDMSTILDVVFMSTKMSLYCTLCLKFCILVSWLYKLSYIIENELFSLQNLQLHFCTLASLKPSLMQLFTAIKPYFFTRGFGC</sequence>
<name>A0AAN9KCK8_CANGL</name>
<gene>
    <name evidence="2" type="ORF">VNO77_39106</name>
</gene>
<comment type="caution">
    <text evidence="2">The sequence shown here is derived from an EMBL/GenBank/DDBJ whole genome shotgun (WGS) entry which is preliminary data.</text>
</comment>
<evidence type="ECO:0000313" key="3">
    <source>
        <dbReference type="Proteomes" id="UP001367508"/>
    </source>
</evidence>
<organism evidence="2 3">
    <name type="scientific">Canavalia gladiata</name>
    <name type="common">Sword bean</name>
    <name type="synonym">Dolichos gladiatus</name>
    <dbReference type="NCBI Taxonomy" id="3824"/>
    <lineage>
        <taxon>Eukaryota</taxon>
        <taxon>Viridiplantae</taxon>
        <taxon>Streptophyta</taxon>
        <taxon>Embryophyta</taxon>
        <taxon>Tracheophyta</taxon>
        <taxon>Spermatophyta</taxon>
        <taxon>Magnoliopsida</taxon>
        <taxon>eudicotyledons</taxon>
        <taxon>Gunneridae</taxon>
        <taxon>Pentapetalae</taxon>
        <taxon>rosids</taxon>
        <taxon>fabids</taxon>
        <taxon>Fabales</taxon>
        <taxon>Fabaceae</taxon>
        <taxon>Papilionoideae</taxon>
        <taxon>50 kb inversion clade</taxon>
        <taxon>NPAAA clade</taxon>
        <taxon>indigoferoid/millettioid clade</taxon>
        <taxon>Phaseoleae</taxon>
        <taxon>Canavalia</taxon>
    </lineage>
</organism>
<keyword evidence="1" id="KW-0812">Transmembrane</keyword>
<keyword evidence="3" id="KW-1185">Reference proteome</keyword>
<reference evidence="2 3" key="1">
    <citation type="submission" date="2024-01" db="EMBL/GenBank/DDBJ databases">
        <title>The genomes of 5 underutilized Papilionoideae crops provide insights into root nodulation and disease resistanc.</title>
        <authorList>
            <person name="Jiang F."/>
        </authorList>
    </citation>
    <scope>NUCLEOTIDE SEQUENCE [LARGE SCALE GENOMIC DNA]</scope>
    <source>
        <strain evidence="2">LVBAO_FW01</strain>
        <tissue evidence="2">Leaves</tissue>
    </source>
</reference>
<keyword evidence="1" id="KW-1133">Transmembrane helix</keyword>
<dbReference type="EMBL" id="JAYMYQ010000009">
    <property type="protein sequence ID" value="KAK7313901.1"/>
    <property type="molecule type" value="Genomic_DNA"/>
</dbReference>
<evidence type="ECO:0000313" key="2">
    <source>
        <dbReference type="EMBL" id="KAK7313901.1"/>
    </source>
</evidence>
<feature type="transmembrane region" description="Helical" evidence="1">
    <location>
        <begin position="21"/>
        <end position="39"/>
    </location>
</feature>
<proteinExistence type="predicted"/>
<accession>A0AAN9KCK8</accession>
<dbReference type="AlphaFoldDB" id="A0AAN9KCK8"/>
<dbReference type="Proteomes" id="UP001367508">
    <property type="component" value="Unassembled WGS sequence"/>
</dbReference>